<gene>
    <name evidence="2" type="ORF">D8674_032552</name>
</gene>
<keyword evidence="1" id="KW-1133">Transmembrane helix</keyword>
<name>A0A5N5HLR4_9ROSA</name>
<organism evidence="2 3">
    <name type="scientific">Pyrus ussuriensis x Pyrus communis</name>
    <dbReference type="NCBI Taxonomy" id="2448454"/>
    <lineage>
        <taxon>Eukaryota</taxon>
        <taxon>Viridiplantae</taxon>
        <taxon>Streptophyta</taxon>
        <taxon>Embryophyta</taxon>
        <taxon>Tracheophyta</taxon>
        <taxon>Spermatophyta</taxon>
        <taxon>Magnoliopsida</taxon>
        <taxon>eudicotyledons</taxon>
        <taxon>Gunneridae</taxon>
        <taxon>Pentapetalae</taxon>
        <taxon>rosids</taxon>
        <taxon>fabids</taxon>
        <taxon>Rosales</taxon>
        <taxon>Rosaceae</taxon>
        <taxon>Amygdaloideae</taxon>
        <taxon>Maleae</taxon>
        <taxon>Pyrus</taxon>
    </lineage>
</organism>
<reference evidence="2 3" key="3">
    <citation type="submission" date="2019-11" db="EMBL/GenBank/DDBJ databases">
        <title>A de novo genome assembly of a pear dwarfing rootstock.</title>
        <authorList>
            <person name="Wang F."/>
            <person name="Wang J."/>
            <person name="Li S."/>
            <person name="Zhang Y."/>
            <person name="Fang M."/>
            <person name="Ma L."/>
            <person name="Zhao Y."/>
            <person name="Jiang S."/>
        </authorList>
    </citation>
    <scope>NUCLEOTIDE SEQUENCE [LARGE SCALE GENOMIC DNA]</scope>
    <source>
        <strain evidence="2">S2</strain>
        <tissue evidence="2">Leaf</tissue>
    </source>
</reference>
<reference evidence="2 3" key="1">
    <citation type="submission" date="2019-09" db="EMBL/GenBank/DDBJ databases">
        <authorList>
            <person name="Ou C."/>
        </authorList>
    </citation>
    <scope>NUCLEOTIDE SEQUENCE [LARGE SCALE GENOMIC DNA]</scope>
    <source>
        <strain evidence="2">S2</strain>
        <tissue evidence="2">Leaf</tissue>
    </source>
</reference>
<keyword evidence="3" id="KW-1185">Reference proteome</keyword>
<evidence type="ECO:0000256" key="1">
    <source>
        <dbReference type="SAM" id="Phobius"/>
    </source>
</evidence>
<accession>A0A5N5HLR4</accession>
<protein>
    <submittedName>
        <fullName evidence="2">Mini-chromosome maintenance complex-binding protein-like</fullName>
    </submittedName>
</protein>
<dbReference type="EMBL" id="SMOL01000148">
    <property type="protein sequence ID" value="KAB2627757.1"/>
    <property type="molecule type" value="Genomic_DNA"/>
</dbReference>
<feature type="transmembrane region" description="Helical" evidence="1">
    <location>
        <begin position="12"/>
        <end position="37"/>
    </location>
</feature>
<proteinExistence type="predicted"/>
<sequence length="117" mass="13802">MIFNTKREQWFWSTAFFCLFCLLLFSLLINLFVFLGCQVGRKRAPERQQNVQSIDGVVTNGSSSCEENRNMKKKSIVDFNKSRMDTDDRSNNLVLHIEYLQLMLDFTLKDILDFLVY</sequence>
<dbReference type="Proteomes" id="UP000327157">
    <property type="component" value="Chromosome 8"/>
</dbReference>
<keyword evidence="1" id="KW-0472">Membrane</keyword>
<comment type="caution">
    <text evidence="2">The sequence shown here is derived from an EMBL/GenBank/DDBJ whole genome shotgun (WGS) entry which is preliminary data.</text>
</comment>
<evidence type="ECO:0000313" key="3">
    <source>
        <dbReference type="Proteomes" id="UP000327157"/>
    </source>
</evidence>
<evidence type="ECO:0000313" key="2">
    <source>
        <dbReference type="EMBL" id="KAB2627757.1"/>
    </source>
</evidence>
<keyword evidence="1" id="KW-0812">Transmembrane</keyword>
<dbReference type="AlphaFoldDB" id="A0A5N5HLR4"/>
<reference evidence="3" key="2">
    <citation type="submission" date="2019-10" db="EMBL/GenBank/DDBJ databases">
        <title>A de novo genome assembly of a pear dwarfing rootstock.</title>
        <authorList>
            <person name="Wang F."/>
            <person name="Wang J."/>
            <person name="Li S."/>
            <person name="Zhang Y."/>
            <person name="Fang M."/>
            <person name="Ma L."/>
            <person name="Zhao Y."/>
            <person name="Jiang S."/>
        </authorList>
    </citation>
    <scope>NUCLEOTIDE SEQUENCE [LARGE SCALE GENOMIC DNA]</scope>
</reference>